<proteinExistence type="predicted"/>
<evidence type="ECO:0000256" key="1">
    <source>
        <dbReference type="SAM" id="Phobius"/>
    </source>
</evidence>
<keyword evidence="3" id="KW-1185">Reference proteome</keyword>
<dbReference type="OrthoDB" id="7542932at2"/>
<name>A0A1U9KE80_ACEAC</name>
<evidence type="ECO:0000313" key="2">
    <source>
        <dbReference type="EMBL" id="AQS84039.1"/>
    </source>
</evidence>
<feature type="transmembrane region" description="Helical" evidence="1">
    <location>
        <begin position="337"/>
        <end position="357"/>
    </location>
</feature>
<feature type="transmembrane region" description="Helical" evidence="1">
    <location>
        <begin position="100"/>
        <end position="120"/>
    </location>
</feature>
<evidence type="ECO:0000313" key="3">
    <source>
        <dbReference type="Proteomes" id="UP000188937"/>
    </source>
</evidence>
<organism evidence="2 3">
    <name type="scientific">Acetobacter aceti</name>
    <dbReference type="NCBI Taxonomy" id="435"/>
    <lineage>
        <taxon>Bacteria</taxon>
        <taxon>Pseudomonadati</taxon>
        <taxon>Pseudomonadota</taxon>
        <taxon>Alphaproteobacteria</taxon>
        <taxon>Acetobacterales</taxon>
        <taxon>Acetobacteraceae</taxon>
        <taxon>Acetobacter</taxon>
        <taxon>Acetobacter subgen. Acetobacter</taxon>
    </lineage>
</organism>
<keyword evidence="1" id="KW-0472">Membrane</keyword>
<reference evidence="2 3" key="1">
    <citation type="submission" date="2016-03" db="EMBL/GenBank/DDBJ databases">
        <title>Acetic acid bacteria sequencing.</title>
        <authorList>
            <person name="Brandt J."/>
            <person name="Jakob F."/>
            <person name="Vogel R.F."/>
        </authorList>
    </citation>
    <scope>NUCLEOTIDE SEQUENCE [LARGE SCALE GENOMIC DNA]</scope>
    <source>
        <strain evidence="2 3">TMW2.1153</strain>
    </source>
</reference>
<feature type="transmembrane region" description="Helical" evidence="1">
    <location>
        <begin position="196"/>
        <end position="223"/>
    </location>
</feature>
<dbReference type="Proteomes" id="UP000188937">
    <property type="component" value="Chromosome"/>
</dbReference>
<feature type="transmembrane region" description="Helical" evidence="1">
    <location>
        <begin position="244"/>
        <end position="261"/>
    </location>
</feature>
<gene>
    <name evidence="2" type="ORF">A0U92_03810</name>
</gene>
<protein>
    <recommendedName>
        <fullName evidence="4">Glycosyltransferase RgtA/B/C/D-like domain-containing protein</fullName>
    </recommendedName>
</protein>
<feature type="transmembrane region" description="Helical" evidence="1">
    <location>
        <begin position="296"/>
        <end position="317"/>
    </location>
</feature>
<feature type="transmembrane region" description="Helical" evidence="1">
    <location>
        <begin position="377"/>
        <end position="398"/>
    </location>
</feature>
<feature type="transmembrane region" description="Helical" evidence="1">
    <location>
        <begin position="160"/>
        <end position="176"/>
    </location>
</feature>
<feature type="transmembrane region" description="Helical" evidence="1">
    <location>
        <begin position="432"/>
        <end position="452"/>
    </location>
</feature>
<dbReference type="AlphaFoldDB" id="A0A1U9KE80"/>
<feature type="transmembrane region" description="Helical" evidence="1">
    <location>
        <begin position="12"/>
        <end position="31"/>
    </location>
</feature>
<feature type="transmembrane region" description="Helical" evidence="1">
    <location>
        <begin position="404"/>
        <end position="420"/>
    </location>
</feature>
<keyword evidence="1" id="KW-0812">Transmembrane</keyword>
<dbReference type="EMBL" id="CP014692">
    <property type="protein sequence ID" value="AQS84039.1"/>
    <property type="molecule type" value="Genomic_DNA"/>
</dbReference>
<dbReference type="KEGG" id="aace:A0U92_03810"/>
<feature type="transmembrane region" description="Helical" evidence="1">
    <location>
        <begin position="75"/>
        <end position="93"/>
    </location>
</feature>
<keyword evidence="1" id="KW-1133">Transmembrane helix</keyword>
<evidence type="ECO:0008006" key="4">
    <source>
        <dbReference type="Google" id="ProtNLM"/>
    </source>
</evidence>
<dbReference type="STRING" id="435.A0U92_03810"/>
<accession>A0A1U9KE80</accession>
<sequence length="478" mass="54217">MFKPQHSLRCSLFFIFLIIFYSVDVIFWNNLPIRIADGNQSITFNSMMDHMLHGRFDVDPDTVGKEGFLRNDQVYAYWGIVPALLRLPVLLLPNGLHLDITRLSCIIAALLMFLINIRTVQYVTSTLSGKAAWLQNVLFATIALTGMQTGFLRPSLFQEVCLWSLVFGMLFVHWAVRACLDPDEAPRALVWMSVASAMALLTRVSMGIGTYAAEGFLGVLTLWRYRQSLSETRSLSCRKNRRHFMTAAAILLAGLMITAGINFERWGNPLTFANYDLYLFNADFPDRQARTRLYGLFNIERIPLGIIYFFFPIWIFHNGDHLFFQNEFSRLLDATELPASSFFLTDGVFLLLGSFFFSSLLSKNAWAAEKALRQSSFCIMAGLAIPAVLMLMAISMNYRYRAEFYPLILFMGFMGARLIVSHEGLSKRWLKPTCWCLVAVGAISSHIILFLYDISNLGPSAPLLAQGVLSYYRSRLGL</sequence>